<sequence length="58" mass="6412">AAFFDKKLFFSPLFARAPRPLCRVQGPSQGDGPCLCEEQVCRRGELELLATLVHCVCS</sequence>
<accession>J3M5Y2</accession>
<keyword evidence="2" id="KW-1185">Reference proteome</keyword>
<evidence type="ECO:0000313" key="2">
    <source>
        <dbReference type="Proteomes" id="UP000006038"/>
    </source>
</evidence>
<organism evidence="1">
    <name type="scientific">Oryza brachyantha</name>
    <name type="common">malo sina</name>
    <dbReference type="NCBI Taxonomy" id="4533"/>
    <lineage>
        <taxon>Eukaryota</taxon>
        <taxon>Viridiplantae</taxon>
        <taxon>Streptophyta</taxon>
        <taxon>Embryophyta</taxon>
        <taxon>Tracheophyta</taxon>
        <taxon>Spermatophyta</taxon>
        <taxon>Magnoliopsida</taxon>
        <taxon>Liliopsida</taxon>
        <taxon>Poales</taxon>
        <taxon>Poaceae</taxon>
        <taxon>BOP clade</taxon>
        <taxon>Oryzoideae</taxon>
        <taxon>Oryzeae</taxon>
        <taxon>Oryzinae</taxon>
        <taxon>Oryza</taxon>
    </lineage>
</organism>
<reference evidence="1" key="1">
    <citation type="journal article" date="2013" name="Nat. Commun.">
        <title>Whole-genome sequencing of Oryza brachyantha reveals mechanisms underlying Oryza genome evolution.</title>
        <authorList>
            <person name="Chen J."/>
            <person name="Huang Q."/>
            <person name="Gao D."/>
            <person name="Wang J."/>
            <person name="Lang Y."/>
            <person name="Liu T."/>
            <person name="Li B."/>
            <person name="Bai Z."/>
            <person name="Luis Goicoechea J."/>
            <person name="Liang C."/>
            <person name="Chen C."/>
            <person name="Zhang W."/>
            <person name="Sun S."/>
            <person name="Liao Y."/>
            <person name="Zhang X."/>
            <person name="Yang L."/>
            <person name="Song C."/>
            <person name="Wang M."/>
            <person name="Shi J."/>
            <person name="Liu G."/>
            <person name="Liu J."/>
            <person name="Zhou H."/>
            <person name="Zhou W."/>
            <person name="Yu Q."/>
            <person name="An N."/>
            <person name="Chen Y."/>
            <person name="Cai Q."/>
            <person name="Wang B."/>
            <person name="Liu B."/>
            <person name="Min J."/>
            <person name="Huang Y."/>
            <person name="Wu H."/>
            <person name="Li Z."/>
            <person name="Zhang Y."/>
            <person name="Yin Y."/>
            <person name="Song W."/>
            <person name="Jiang J."/>
            <person name="Jackson S.A."/>
            <person name="Wing R.A."/>
            <person name="Wang J."/>
            <person name="Chen M."/>
        </authorList>
    </citation>
    <scope>NUCLEOTIDE SEQUENCE [LARGE SCALE GENOMIC DNA]</scope>
    <source>
        <strain evidence="1">cv. IRGC 101232</strain>
    </source>
</reference>
<protein>
    <submittedName>
        <fullName evidence="1">Uncharacterized protein</fullName>
    </submittedName>
</protein>
<reference evidence="1" key="2">
    <citation type="submission" date="2013-04" db="UniProtKB">
        <authorList>
            <consortium name="EnsemblPlants"/>
        </authorList>
    </citation>
    <scope>IDENTIFICATION</scope>
</reference>
<name>J3M5Y2_ORYBR</name>
<dbReference type="EnsemblPlants" id="OB05G20060.1">
    <property type="protein sequence ID" value="OB05G20060.1"/>
    <property type="gene ID" value="OB05G20060"/>
</dbReference>
<evidence type="ECO:0000313" key="1">
    <source>
        <dbReference type="EnsemblPlants" id="OB05G20060.1"/>
    </source>
</evidence>
<dbReference type="AlphaFoldDB" id="J3M5Y2"/>
<dbReference type="Gramene" id="OB05G20060.1">
    <property type="protein sequence ID" value="OB05G20060.1"/>
    <property type="gene ID" value="OB05G20060"/>
</dbReference>
<dbReference type="HOGENOM" id="CLU_2985176_0_0_1"/>
<dbReference type="Proteomes" id="UP000006038">
    <property type="component" value="Chromosome 5"/>
</dbReference>
<proteinExistence type="predicted"/>